<dbReference type="InterPro" id="IPR050546">
    <property type="entry name" value="Glycosyl_Hydrlase_16"/>
</dbReference>
<dbReference type="PANTHER" id="PTHR10963">
    <property type="entry name" value="GLYCOSYL HYDROLASE-RELATED"/>
    <property type="match status" value="1"/>
</dbReference>
<evidence type="ECO:0000256" key="2">
    <source>
        <dbReference type="SAM" id="Phobius"/>
    </source>
</evidence>
<keyword evidence="2" id="KW-0472">Membrane</keyword>
<evidence type="ECO:0000313" key="5">
    <source>
        <dbReference type="Proteomes" id="UP001162131"/>
    </source>
</evidence>
<dbReference type="AlphaFoldDB" id="A0AAU9IW20"/>
<dbReference type="GO" id="GO:0005975">
    <property type="term" value="P:carbohydrate metabolic process"/>
    <property type="evidence" value="ECO:0007669"/>
    <property type="project" value="InterPro"/>
</dbReference>
<evidence type="ECO:0000313" key="4">
    <source>
        <dbReference type="EMBL" id="CAG9315895.1"/>
    </source>
</evidence>
<comment type="similarity">
    <text evidence="1">Belongs to the glycosyl hydrolase 16 family.</text>
</comment>
<keyword evidence="2" id="KW-1133">Transmembrane helix</keyword>
<dbReference type="Proteomes" id="UP001162131">
    <property type="component" value="Unassembled WGS sequence"/>
</dbReference>
<dbReference type="PANTHER" id="PTHR10963:SF55">
    <property type="entry name" value="GLYCOSIDE HYDROLASE FAMILY 16 PROTEIN"/>
    <property type="match status" value="1"/>
</dbReference>
<evidence type="ECO:0000259" key="3">
    <source>
        <dbReference type="PROSITE" id="PS51762"/>
    </source>
</evidence>
<dbReference type="Gene3D" id="2.60.120.200">
    <property type="match status" value="1"/>
</dbReference>
<dbReference type="GO" id="GO:0004553">
    <property type="term" value="F:hydrolase activity, hydrolyzing O-glycosyl compounds"/>
    <property type="evidence" value="ECO:0007669"/>
    <property type="project" value="InterPro"/>
</dbReference>
<gene>
    <name evidence="4" type="ORF">BSTOLATCC_MIC14639</name>
</gene>
<feature type="transmembrane region" description="Helical" evidence="2">
    <location>
        <begin position="21"/>
        <end position="38"/>
    </location>
</feature>
<proteinExistence type="inferred from homology"/>
<name>A0AAU9IW20_9CILI</name>
<accession>A0AAU9IW20</accession>
<dbReference type="SUPFAM" id="SSF49899">
    <property type="entry name" value="Concanavalin A-like lectins/glucanases"/>
    <property type="match status" value="1"/>
</dbReference>
<dbReference type="InterPro" id="IPR013320">
    <property type="entry name" value="ConA-like_dom_sf"/>
</dbReference>
<dbReference type="PROSITE" id="PS51762">
    <property type="entry name" value="GH16_2"/>
    <property type="match status" value="1"/>
</dbReference>
<keyword evidence="5" id="KW-1185">Reference proteome</keyword>
<dbReference type="Pfam" id="PF00722">
    <property type="entry name" value="Glyco_hydro_16"/>
    <property type="match status" value="1"/>
</dbReference>
<sequence>MHFIRVFYWKFYKIRKMVKQIILFTVLISGVFSGYVNVMNDTFQDMSNWIENVMAGADSGNNDWEYYTDTPTNVFITKINGQNALVLRAVAQNYKGYNYTSGKVNSVRPWGPYGFFNVKAVVPKGSALWPAIFMMPPNAQSVYGGWAACGEIDIMETICSNSSGYSTLHFGGVWPNNVQYPVFPSNAYPFEVTWNQPHWYGVEWQQTYMNIWLDAQMINGSIQGGKLINHINSSQWYSLNSNGQKYPGNAPYNQPFNIIFDLAVGGNWPCSFPGCCDYAAVPAQMEIYNVQIWALTNVEEQL</sequence>
<reference evidence="4" key="1">
    <citation type="submission" date="2021-09" db="EMBL/GenBank/DDBJ databases">
        <authorList>
            <consortium name="AG Swart"/>
            <person name="Singh M."/>
            <person name="Singh A."/>
            <person name="Seah K."/>
            <person name="Emmerich C."/>
        </authorList>
    </citation>
    <scope>NUCLEOTIDE SEQUENCE</scope>
    <source>
        <strain evidence="4">ATCC30299</strain>
    </source>
</reference>
<dbReference type="CDD" id="cd08023">
    <property type="entry name" value="GH16_laminarinase_like"/>
    <property type="match status" value="1"/>
</dbReference>
<comment type="caution">
    <text evidence="4">The sequence shown here is derived from an EMBL/GenBank/DDBJ whole genome shotgun (WGS) entry which is preliminary data.</text>
</comment>
<feature type="domain" description="GH16" evidence="3">
    <location>
        <begin position="7"/>
        <end position="298"/>
    </location>
</feature>
<keyword evidence="2" id="KW-0812">Transmembrane</keyword>
<protein>
    <recommendedName>
        <fullName evidence="3">GH16 domain-containing protein</fullName>
    </recommendedName>
</protein>
<evidence type="ECO:0000256" key="1">
    <source>
        <dbReference type="ARBA" id="ARBA00006865"/>
    </source>
</evidence>
<dbReference type="InterPro" id="IPR000757">
    <property type="entry name" value="Beta-glucanase-like"/>
</dbReference>
<dbReference type="EMBL" id="CAJZBQ010000014">
    <property type="protein sequence ID" value="CAG9315895.1"/>
    <property type="molecule type" value="Genomic_DNA"/>
</dbReference>
<organism evidence="4 5">
    <name type="scientific">Blepharisma stoltei</name>
    <dbReference type="NCBI Taxonomy" id="1481888"/>
    <lineage>
        <taxon>Eukaryota</taxon>
        <taxon>Sar</taxon>
        <taxon>Alveolata</taxon>
        <taxon>Ciliophora</taxon>
        <taxon>Postciliodesmatophora</taxon>
        <taxon>Heterotrichea</taxon>
        <taxon>Heterotrichida</taxon>
        <taxon>Blepharismidae</taxon>
        <taxon>Blepharisma</taxon>
    </lineage>
</organism>